<dbReference type="Proteomes" id="UP000050794">
    <property type="component" value="Unassembled WGS sequence"/>
</dbReference>
<dbReference type="PANTHER" id="PTHR11827:SF103">
    <property type="entry name" value="SODIUM CHLORIDE COTRANSPORTER 69, ISOFORM E"/>
    <property type="match status" value="1"/>
</dbReference>
<sequence>MGSAESFISRRPTAAQRELVASISRFQRKIKGATIDVWWLYDDGGLTLLVPHLLTVPKSYLEGARMRVFTISTSSTTMEQEQRGMAALLSKFRIDFSDVSVIPDIGRKPKAQTQAEFQRLIEPFRAADGDEREGLITDSELAAQKEKTYRQLRCAELLREHSCDADLVVLTLPVPRKGLVSSCLYMAWLDIMTKELPPTLMIRGNQTSVLTFYS</sequence>
<accession>A0A183U263</accession>
<evidence type="ECO:0000313" key="7">
    <source>
        <dbReference type="Proteomes" id="UP000050794"/>
    </source>
</evidence>
<feature type="domain" description="SLC12A transporter C-terminal" evidence="5">
    <location>
        <begin position="7"/>
        <end position="214"/>
    </location>
</feature>
<dbReference type="EMBL" id="UYWY01002693">
    <property type="protein sequence ID" value="VDM28301.1"/>
    <property type="molecule type" value="Genomic_DNA"/>
</dbReference>
<dbReference type="WBParaSite" id="TCNE_0000258301-mRNA-1">
    <property type="protein sequence ID" value="TCNE_0000258301-mRNA-1"/>
    <property type="gene ID" value="TCNE_0000258301"/>
</dbReference>
<reference evidence="8" key="1">
    <citation type="submission" date="2016-06" db="UniProtKB">
        <authorList>
            <consortium name="WormBaseParasite"/>
        </authorList>
    </citation>
    <scope>IDENTIFICATION</scope>
</reference>
<evidence type="ECO:0000313" key="6">
    <source>
        <dbReference type="EMBL" id="VDM28301.1"/>
    </source>
</evidence>
<dbReference type="GO" id="GO:0006884">
    <property type="term" value="P:cell volume homeostasis"/>
    <property type="evidence" value="ECO:0007669"/>
    <property type="project" value="TreeGrafter"/>
</dbReference>
<evidence type="ECO:0000256" key="2">
    <source>
        <dbReference type="ARBA" id="ARBA00022692"/>
    </source>
</evidence>
<dbReference type="InterPro" id="IPR018491">
    <property type="entry name" value="SLC12_C"/>
</dbReference>
<keyword evidence="2" id="KW-0812">Transmembrane</keyword>
<dbReference type="GO" id="GO:0055078">
    <property type="term" value="P:sodium ion homeostasis"/>
    <property type="evidence" value="ECO:0007669"/>
    <property type="project" value="TreeGrafter"/>
</dbReference>
<dbReference type="Pfam" id="PF03522">
    <property type="entry name" value="SLC12"/>
    <property type="match status" value="1"/>
</dbReference>
<dbReference type="InterPro" id="IPR004842">
    <property type="entry name" value="SLC12A_fam"/>
</dbReference>
<keyword evidence="7" id="KW-1185">Reference proteome</keyword>
<reference evidence="6 7" key="2">
    <citation type="submission" date="2018-11" db="EMBL/GenBank/DDBJ databases">
        <authorList>
            <consortium name="Pathogen Informatics"/>
        </authorList>
    </citation>
    <scope>NUCLEOTIDE SEQUENCE [LARGE SCALE GENOMIC DNA]</scope>
</reference>
<protein>
    <submittedName>
        <fullName evidence="8">Solute carrier family 12 member 2</fullName>
    </submittedName>
</protein>
<proteinExistence type="predicted"/>
<evidence type="ECO:0000256" key="4">
    <source>
        <dbReference type="ARBA" id="ARBA00023136"/>
    </source>
</evidence>
<keyword evidence="4" id="KW-0472">Membrane</keyword>
<keyword evidence="3" id="KW-1133">Transmembrane helix</keyword>
<dbReference type="GO" id="GO:1990573">
    <property type="term" value="P:potassium ion import across plasma membrane"/>
    <property type="evidence" value="ECO:0007669"/>
    <property type="project" value="TreeGrafter"/>
</dbReference>
<dbReference type="AlphaFoldDB" id="A0A183U263"/>
<organism evidence="7 8">
    <name type="scientific">Toxocara canis</name>
    <name type="common">Canine roundworm</name>
    <dbReference type="NCBI Taxonomy" id="6265"/>
    <lineage>
        <taxon>Eukaryota</taxon>
        <taxon>Metazoa</taxon>
        <taxon>Ecdysozoa</taxon>
        <taxon>Nematoda</taxon>
        <taxon>Chromadorea</taxon>
        <taxon>Rhabditida</taxon>
        <taxon>Spirurina</taxon>
        <taxon>Ascaridomorpha</taxon>
        <taxon>Ascaridoidea</taxon>
        <taxon>Toxocaridae</taxon>
        <taxon>Toxocara</taxon>
    </lineage>
</organism>
<dbReference type="PANTHER" id="PTHR11827">
    <property type="entry name" value="SOLUTE CARRIER FAMILY 12, CATION COTRANSPORTERS"/>
    <property type="match status" value="1"/>
</dbReference>
<dbReference type="GO" id="GO:0055075">
    <property type="term" value="P:potassium ion homeostasis"/>
    <property type="evidence" value="ECO:0007669"/>
    <property type="project" value="TreeGrafter"/>
</dbReference>
<name>A0A183U263_TOXCA</name>
<evidence type="ECO:0000256" key="3">
    <source>
        <dbReference type="ARBA" id="ARBA00022989"/>
    </source>
</evidence>
<dbReference type="GO" id="GO:0016020">
    <property type="term" value="C:membrane"/>
    <property type="evidence" value="ECO:0007669"/>
    <property type="project" value="UniProtKB-SubCell"/>
</dbReference>
<evidence type="ECO:0000259" key="5">
    <source>
        <dbReference type="Pfam" id="PF03522"/>
    </source>
</evidence>
<dbReference type="GO" id="GO:0055064">
    <property type="term" value="P:chloride ion homeostasis"/>
    <property type="evidence" value="ECO:0007669"/>
    <property type="project" value="TreeGrafter"/>
</dbReference>
<evidence type="ECO:0000313" key="8">
    <source>
        <dbReference type="WBParaSite" id="TCNE_0000258301-mRNA-1"/>
    </source>
</evidence>
<dbReference type="GO" id="GO:0008511">
    <property type="term" value="F:sodium:potassium:chloride symporter activity"/>
    <property type="evidence" value="ECO:0007669"/>
    <property type="project" value="TreeGrafter"/>
</dbReference>
<gene>
    <name evidence="6" type="ORF">TCNE_LOCUS2584</name>
</gene>
<comment type="subcellular location">
    <subcellularLocation>
        <location evidence="1">Membrane</location>
        <topology evidence="1">Multi-pass membrane protein</topology>
    </subcellularLocation>
</comment>
<evidence type="ECO:0000256" key="1">
    <source>
        <dbReference type="ARBA" id="ARBA00004141"/>
    </source>
</evidence>